<dbReference type="Gene3D" id="3.90.1720.30">
    <property type="entry name" value="PPPDE domains"/>
    <property type="match status" value="1"/>
</dbReference>
<proteinExistence type="inferred from homology"/>
<dbReference type="PANTHER" id="PTHR12378:SF80">
    <property type="entry name" value="IP06716P-RELATED"/>
    <property type="match status" value="1"/>
</dbReference>
<keyword evidence="2" id="KW-0645">Protease</keyword>
<dbReference type="InterPro" id="IPR042266">
    <property type="entry name" value="PPPDE_sf"/>
</dbReference>
<keyword evidence="7" id="KW-1185">Reference proteome</keyword>
<dbReference type="EMBL" id="BLLK01000047">
    <property type="protein sequence ID" value="GFH53636.1"/>
    <property type="molecule type" value="Genomic_DNA"/>
</dbReference>
<evidence type="ECO:0000256" key="3">
    <source>
        <dbReference type="ARBA" id="ARBA00022801"/>
    </source>
</evidence>
<feature type="compositionally biased region" description="Polar residues" evidence="4">
    <location>
        <begin position="171"/>
        <end position="184"/>
    </location>
</feature>
<dbReference type="Pfam" id="PF05903">
    <property type="entry name" value="Peptidase_C97"/>
    <property type="match status" value="1"/>
</dbReference>
<dbReference type="SMART" id="SM01179">
    <property type="entry name" value="DUF862"/>
    <property type="match status" value="1"/>
</dbReference>
<feature type="compositionally biased region" description="Basic and acidic residues" evidence="4">
    <location>
        <begin position="227"/>
        <end position="239"/>
    </location>
</feature>
<name>A0AAD3CWQ9_9STRA</name>
<feature type="region of interest" description="Disordered" evidence="4">
    <location>
        <begin position="196"/>
        <end position="239"/>
    </location>
</feature>
<comment type="similarity">
    <text evidence="1">Belongs to the DeSI family.</text>
</comment>
<feature type="region of interest" description="Disordered" evidence="4">
    <location>
        <begin position="152"/>
        <end position="184"/>
    </location>
</feature>
<dbReference type="PROSITE" id="PS51858">
    <property type="entry name" value="PPPDE"/>
    <property type="match status" value="1"/>
</dbReference>
<keyword evidence="3" id="KW-0378">Hydrolase</keyword>
<reference evidence="6 7" key="1">
    <citation type="journal article" date="2021" name="Sci. Rep.">
        <title>The genome of the diatom Chaetoceros tenuissimus carries an ancient integrated fragment of an extant virus.</title>
        <authorList>
            <person name="Hongo Y."/>
            <person name="Kimura K."/>
            <person name="Takaki Y."/>
            <person name="Yoshida Y."/>
            <person name="Baba S."/>
            <person name="Kobayashi G."/>
            <person name="Nagasaki K."/>
            <person name="Hano T."/>
            <person name="Tomaru Y."/>
        </authorList>
    </citation>
    <scope>NUCLEOTIDE SEQUENCE [LARGE SCALE GENOMIC DNA]</scope>
    <source>
        <strain evidence="6 7">NIES-3715</strain>
    </source>
</reference>
<evidence type="ECO:0000256" key="2">
    <source>
        <dbReference type="ARBA" id="ARBA00022670"/>
    </source>
</evidence>
<evidence type="ECO:0000259" key="5">
    <source>
        <dbReference type="PROSITE" id="PS51858"/>
    </source>
</evidence>
<dbReference type="GO" id="GO:0016579">
    <property type="term" value="P:protein deubiquitination"/>
    <property type="evidence" value="ECO:0007669"/>
    <property type="project" value="TreeGrafter"/>
</dbReference>
<accession>A0AAD3CWQ9</accession>
<dbReference type="GO" id="GO:0101005">
    <property type="term" value="F:deubiquitinase activity"/>
    <property type="evidence" value="ECO:0007669"/>
    <property type="project" value="TreeGrafter"/>
</dbReference>
<protein>
    <recommendedName>
        <fullName evidence="5">PPPDE domain-containing protein</fullName>
    </recommendedName>
</protein>
<evidence type="ECO:0000256" key="1">
    <source>
        <dbReference type="ARBA" id="ARBA00008140"/>
    </source>
</evidence>
<sequence length="251" mass="26615">MSFGGTGGRTKMTSKVTLNLYDLSPANEYLYALGLGLHHSGIEILGTEYSFASGAGIFEAPPKVAGGAIYRESIELGYMQGGSTEVKRVLDELKQEFAPDKYNLIKKNCNHFANALVYALLQKQIPSHINRLANIGSCMSCLLPKQMLENAPVGDPNNQNSSSNSGYQVYPSRNQAQNDVKKSSVSAFSGSGMTLGSSSSSTSSSGNSSGLGNFFGNSGSTAGNKSGSDDLTDRREKARMAALARLNQKIS</sequence>
<dbReference type="PANTHER" id="PTHR12378">
    <property type="entry name" value="DESUMOYLATING ISOPEPTIDASE"/>
    <property type="match status" value="1"/>
</dbReference>
<dbReference type="Proteomes" id="UP001054902">
    <property type="component" value="Unassembled WGS sequence"/>
</dbReference>
<dbReference type="InterPro" id="IPR008580">
    <property type="entry name" value="PPPDE_dom"/>
</dbReference>
<dbReference type="AlphaFoldDB" id="A0AAD3CWQ9"/>
<gene>
    <name evidence="6" type="ORF">CTEN210_10113</name>
</gene>
<evidence type="ECO:0000313" key="6">
    <source>
        <dbReference type="EMBL" id="GFH53636.1"/>
    </source>
</evidence>
<comment type="caution">
    <text evidence="6">The sequence shown here is derived from an EMBL/GenBank/DDBJ whole genome shotgun (WGS) entry which is preliminary data.</text>
</comment>
<organism evidence="6 7">
    <name type="scientific">Chaetoceros tenuissimus</name>
    <dbReference type="NCBI Taxonomy" id="426638"/>
    <lineage>
        <taxon>Eukaryota</taxon>
        <taxon>Sar</taxon>
        <taxon>Stramenopiles</taxon>
        <taxon>Ochrophyta</taxon>
        <taxon>Bacillariophyta</taxon>
        <taxon>Coscinodiscophyceae</taxon>
        <taxon>Chaetocerotophycidae</taxon>
        <taxon>Chaetocerotales</taxon>
        <taxon>Chaetocerotaceae</taxon>
        <taxon>Chaetoceros</taxon>
    </lineage>
</organism>
<evidence type="ECO:0000256" key="4">
    <source>
        <dbReference type="SAM" id="MobiDB-lite"/>
    </source>
</evidence>
<dbReference type="GO" id="GO:0006508">
    <property type="term" value="P:proteolysis"/>
    <property type="evidence" value="ECO:0007669"/>
    <property type="project" value="UniProtKB-KW"/>
</dbReference>
<evidence type="ECO:0000313" key="7">
    <source>
        <dbReference type="Proteomes" id="UP001054902"/>
    </source>
</evidence>
<feature type="domain" description="PPPDE" evidence="5">
    <location>
        <begin position="14"/>
        <end position="147"/>
    </location>
</feature>
<feature type="compositionally biased region" description="Low complexity" evidence="4">
    <location>
        <begin position="196"/>
        <end position="221"/>
    </location>
</feature>